<feature type="compositionally biased region" description="Polar residues" evidence="1">
    <location>
        <begin position="140"/>
        <end position="153"/>
    </location>
</feature>
<sequence>MGDREDLKTLPFQEFQEQLAKTQATGTEAISDPVDAEEGLEKVKDDLQDFSEEDTEVAIIAQGQENQIQETEEQIVTEEEKGHVGEGVKKQGNRKRLCKTTASTAVSSKMRIANALASPRKRVAAKISTRRGDNSKQPESKVSSNQHLGRQKT</sequence>
<dbReference type="Proteomes" id="UP000011750">
    <property type="component" value="Chromosome A08"/>
</dbReference>
<reference evidence="2 3" key="1">
    <citation type="journal article" date="2011" name="Nat. Genet.">
        <title>The genome of the mesopolyploid crop species Brassica rapa.</title>
        <authorList>
            <consortium name="Brassica rapa Genome Sequencing Project Consortium"/>
            <person name="Wang X."/>
            <person name="Wang H."/>
            <person name="Wang J."/>
            <person name="Sun R."/>
            <person name="Wu J."/>
            <person name="Liu S."/>
            <person name="Bai Y."/>
            <person name="Mun J.H."/>
            <person name="Bancroft I."/>
            <person name="Cheng F."/>
            <person name="Huang S."/>
            <person name="Li X."/>
            <person name="Hua W."/>
            <person name="Wang J."/>
            <person name="Wang X."/>
            <person name="Freeling M."/>
            <person name="Pires J.C."/>
            <person name="Paterson A.H."/>
            <person name="Chalhoub B."/>
            <person name="Wang B."/>
            <person name="Hayward A."/>
            <person name="Sharpe A.G."/>
            <person name="Park B.S."/>
            <person name="Weisshaar B."/>
            <person name="Liu B."/>
            <person name="Li B."/>
            <person name="Liu B."/>
            <person name="Tong C."/>
            <person name="Song C."/>
            <person name="Duran C."/>
            <person name="Peng C."/>
            <person name="Geng C."/>
            <person name="Koh C."/>
            <person name="Lin C."/>
            <person name="Edwards D."/>
            <person name="Mu D."/>
            <person name="Shen D."/>
            <person name="Soumpourou E."/>
            <person name="Li F."/>
            <person name="Fraser F."/>
            <person name="Conant G."/>
            <person name="Lassalle G."/>
            <person name="King G.J."/>
            <person name="Bonnema G."/>
            <person name="Tang H."/>
            <person name="Wang H."/>
            <person name="Belcram H."/>
            <person name="Zhou H."/>
            <person name="Hirakawa H."/>
            <person name="Abe H."/>
            <person name="Guo H."/>
            <person name="Wang H."/>
            <person name="Jin H."/>
            <person name="Parkin I.A."/>
            <person name="Batley J."/>
            <person name="Kim J.S."/>
            <person name="Just J."/>
            <person name="Li J."/>
            <person name="Xu J."/>
            <person name="Deng J."/>
            <person name="Kim J.A."/>
            <person name="Li J."/>
            <person name="Yu J."/>
            <person name="Meng J."/>
            <person name="Wang J."/>
            <person name="Min J."/>
            <person name="Poulain J."/>
            <person name="Wang J."/>
            <person name="Hatakeyama K."/>
            <person name="Wu K."/>
            <person name="Wang L."/>
            <person name="Fang L."/>
            <person name="Trick M."/>
            <person name="Links M.G."/>
            <person name="Zhao M."/>
            <person name="Jin M."/>
            <person name="Ramchiary N."/>
            <person name="Drou N."/>
            <person name="Berkman P.J."/>
            <person name="Cai Q."/>
            <person name="Huang Q."/>
            <person name="Li R."/>
            <person name="Tabata S."/>
            <person name="Cheng S."/>
            <person name="Zhang S."/>
            <person name="Zhang S."/>
            <person name="Huang S."/>
            <person name="Sato S."/>
            <person name="Sun S."/>
            <person name="Kwon S.J."/>
            <person name="Choi S.R."/>
            <person name="Lee T.H."/>
            <person name="Fan W."/>
            <person name="Zhao X."/>
            <person name="Tan X."/>
            <person name="Xu X."/>
            <person name="Wang Y."/>
            <person name="Qiu Y."/>
            <person name="Yin Y."/>
            <person name="Li Y."/>
            <person name="Du Y."/>
            <person name="Liao Y."/>
            <person name="Lim Y."/>
            <person name="Narusaka Y."/>
            <person name="Wang Y."/>
            <person name="Wang Z."/>
            <person name="Li Z."/>
            <person name="Wang Z."/>
            <person name="Xiong Z."/>
            <person name="Zhang Z."/>
        </authorList>
    </citation>
    <scope>NUCLEOTIDE SEQUENCE [LARGE SCALE GENOMIC DNA]</scope>
    <source>
        <strain evidence="2 3">cv. Chiifu-401-42</strain>
    </source>
</reference>
<feature type="region of interest" description="Disordered" evidence="1">
    <location>
        <begin position="76"/>
        <end position="96"/>
    </location>
</feature>
<proteinExistence type="predicted"/>
<reference evidence="2 3" key="2">
    <citation type="journal article" date="2018" name="Hortic Res">
        <title>Improved Brassica rapa reference genome by single-molecule sequencing and chromosome conformation capture technologies.</title>
        <authorList>
            <person name="Zhang L."/>
            <person name="Cai X."/>
            <person name="Wu J."/>
            <person name="Liu M."/>
            <person name="Grob S."/>
            <person name="Cheng F."/>
            <person name="Liang J."/>
            <person name="Cai C."/>
            <person name="Liu Z."/>
            <person name="Liu B."/>
            <person name="Wang F."/>
            <person name="Li S."/>
            <person name="Liu F."/>
            <person name="Li X."/>
            <person name="Cheng L."/>
            <person name="Yang W."/>
            <person name="Li M.H."/>
            <person name="Grossniklaus U."/>
            <person name="Zheng H."/>
            <person name="Wang X."/>
        </authorList>
    </citation>
    <scope>NUCLEOTIDE SEQUENCE [LARGE SCALE GENOMIC DNA]</scope>
    <source>
        <strain evidence="2 3">cv. Chiifu-401-42</strain>
    </source>
</reference>
<protein>
    <submittedName>
        <fullName evidence="2">Uncharacterized protein</fullName>
    </submittedName>
</protein>
<dbReference type="InParanoid" id="M4FFK8"/>
<feature type="region of interest" description="Disordered" evidence="1">
    <location>
        <begin position="116"/>
        <end position="153"/>
    </location>
</feature>
<feature type="compositionally biased region" description="Basic and acidic residues" evidence="1">
    <location>
        <begin position="130"/>
        <end position="139"/>
    </location>
</feature>
<reference evidence="2" key="3">
    <citation type="submission" date="2023-03" db="UniProtKB">
        <authorList>
            <consortium name="EnsemblPlants"/>
        </authorList>
    </citation>
    <scope>IDENTIFICATION</scope>
    <source>
        <strain evidence="2">cv. Chiifu-401-42</strain>
    </source>
</reference>
<dbReference type="OMA" id="NDHIMEW"/>
<accession>M4FFK8</accession>
<evidence type="ECO:0000313" key="2">
    <source>
        <dbReference type="EnsemblPlants" id="Bra039882.1-P"/>
    </source>
</evidence>
<evidence type="ECO:0000256" key="1">
    <source>
        <dbReference type="SAM" id="MobiDB-lite"/>
    </source>
</evidence>
<dbReference type="EnsemblPlants" id="Bra039882.1">
    <property type="protein sequence ID" value="Bra039882.1-P"/>
    <property type="gene ID" value="Bra039882"/>
</dbReference>
<dbReference type="Gramene" id="Bra039882.1">
    <property type="protein sequence ID" value="Bra039882.1-P"/>
    <property type="gene ID" value="Bra039882"/>
</dbReference>
<name>M4FFK8_BRACM</name>
<organism evidence="2 3">
    <name type="scientific">Brassica campestris</name>
    <name type="common">Field mustard</name>
    <dbReference type="NCBI Taxonomy" id="3711"/>
    <lineage>
        <taxon>Eukaryota</taxon>
        <taxon>Viridiplantae</taxon>
        <taxon>Streptophyta</taxon>
        <taxon>Embryophyta</taxon>
        <taxon>Tracheophyta</taxon>
        <taxon>Spermatophyta</taxon>
        <taxon>Magnoliopsida</taxon>
        <taxon>eudicotyledons</taxon>
        <taxon>Gunneridae</taxon>
        <taxon>Pentapetalae</taxon>
        <taxon>rosids</taxon>
        <taxon>malvids</taxon>
        <taxon>Brassicales</taxon>
        <taxon>Brassicaceae</taxon>
        <taxon>Brassiceae</taxon>
        <taxon>Brassica</taxon>
    </lineage>
</organism>
<keyword evidence="3" id="KW-1185">Reference proteome</keyword>
<evidence type="ECO:0000313" key="3">
    <source>
        <dbReference type="Proteomes" id="UP000011750"/>
    </source>
</evidence>
<dbReference type="AlphaFoldDB" id="M4FFK8"/>
<feature type="compositionally biased region" description="Basic and acidic residues" evidence="1">
    <location>
        <begin position="78"/>
        <end position="89"/>
    </location>
</feature>
<dbReference type="HOGENOM" id="CLU_1715836_0_0_1"/>